<feature type="chain" id="PRO_5031287011" evidence="2">
    <location>
        <begin position="22"/>
        <end position="467"/>
    </location>
</feature>
<protein>
    <submittedName>
        <fullName evidence="3">Uncharacterized protein</fullName>
    </submittedName>
</protein>
<evidence type="ECO:0000256" key="1">
    <source>
        <dbReference type="SAM" id="MobiDB-lite"/>
    </source>
</evidence>
<feature type="compositionally biased region" description="Low complexity" evidence="1">
    <location>
        <begin position="277"/>
        <end position="288"/>
    </location>
</feature>
<gene>
    <name evidence="3" type="ORF">NSCI0253_LOCUS46550</name>
</gene>
<dbReference type="EMBL" id="HBFQ01065527">
    <property type="protein sequence ID" value="CAD8872193.1"/>
    <property type="molecule type" value="Transcribed_RNA"/>
</dbReference>
<dbReference type="AlphaFoldDB" id="A0A7S1B1S3"/>
<keyword evidence="2" id="KW-0732">Signal</keyword>
<feature type="region of interest" description="Disordered" evidence="1">
    <location>
        <begin position="197"/>
        <end position="390"/>
    </location>
</feature>
<feature type="compositionally biased region" description="Basic and acidic residues" evidence="1">
    <location>
        <begin position="341"/>
        <end position="352"/>
    </location>
</feature>
<reference evidence="3" key="1">
    <citation type="submission" date="2021-01" db="EMBL/GenBank/DDBJ databases">
        <authorList>
            <person name="Corre E."/>
            <person name="Pelletier E."/>
            <person name="Niang G."/>
            <person name="Scheremetjew M."/>
            <person name="Finn R."/>
            <person name="Kale V."/>
            <person name="Holt S."/>
            <person name="Cochrane G."/>
            <person name="Meng A."/>
            <person name="Brown T."/>
            <person name="Cohen L."/>
        </authorList>
    </citation>
    <scope>NUCLEOTIDE SEQUENCE</scope>
</reference>
<evidence type="ECO:0000256" key="2">
    <source>
        <dbReference type="SAM" id="SignalP"/>
    </source>
</evidence>
<sequence length="467" mass="49081">MRVGARAAPFVLCLLTAGAQSSTTVADILNFSTNTTAVAAVSTTTAGTSATVPWPTSHVELTASTVGGTLSTVSTTTALASGVATTEELPASALLSNNFGRADNSSGRFGYFTEVLAAVGGVLACCFLGGSAWYVKTHVSVPLDEDPVDVEGQDLLAERDRGHAVDARPRPHDESPSLGAYSDYGHSVDSDLPLSPSTLTGCSVDSDLPLSPSTLRSHRDGGSPLGESADCEEPPSVPEDRSQGTPKALWEPKSVTPLSPLSPVPAPREDNVEEVGSESGSPSQSPPVLQMPSPQQEPSPFASVSPLSIKDMMFIERNLDDESDAPLELREPSPPLSSTDDGARAWGEHDTSTDPDTPPDQSLAAEEEMESETMQNVEGTPLLPPGGQAFEDDIEDLIESVQPSSEEVVDSISQSVSEGDLMMTQVRQSDDIDQDVEELDADDVLVQVLPVVTVDQDVEELDADEPE</sequence>
<organism evidence="3">
    <name type="scientific">Noctiluca scintillans</name>
    <name type="common">Sea sparkle</name>
    <name type="synonym">Red tide dinoflagellate</name>
    <dbReference type="NCBI Taxonomy" id="2966"/>
    <lineage>
        <taxon>Eukaryota</taxon>
        <taxon>Sar</taxon>
        <taxon>Alveolata</taxon>
        <taxon>Dinophyceae</taxon>
        <taxon>Noctilucales</taxon>
        <taxon>Noctilucaceae</taxon>
        <taxon>Noctiluca</taxon>
    </lineage>
</organism>
<accession>A0A7S1B1S3</accession>
<name>A0A7S1B1S3_NOCSC</name>
<evidence type="ECO:0000313" key="3">
    <source>
        <dbReference type="EMBL" id="CAD8872193.1"/>
    </source>
</evidence>
<proteinExistence type="predicted"/>
<feature type="region of interest" description="Disordered" evidence="1">
    <location>
        <begin position="159"/>
        <end position="184"/>
    </location>
</feature>
<feature type="compositionally biased region" description="Basic and acidic residues" evidence="1">
    <location>
        <begin position="159"/>
        <end position="175"/>
    </location>
</feature>
<feature type="signal peptide" evidence="2">
    <location>
        <begin position="1"/>
        <end position="21"/>
    </location>
</feature>